<proteinExistence type="predicted"/>
<evidence type="ECO:0000313" key="1">
    <source>
        <dbReference type="EMBL" id="MDI1231356.1"/>
    </source>
</evidence>
<sequence length="123" mass="13915">MRDNNADWLKLAVGRGLQALVVLHLDGGPSSETVTQTAGIWYRVLKKWPVGWNEELDRQRLTEAFLALAGQSQRWPSPSQLRALLPSRVYPQAQLSAPDYPEAKARANREKIKALMKTAFKQF</sequence>
<reference evidence="1" key="1">
    <citation type="submission" date="2023-01" db="EMBL/GenBank/DDBJ databases">
        <title>Biogeochemical cycle of methane in antarctic sediments.</title>
        <authorList>
            <person name="Roldan D.M."/>
            <person name="Menes R.J."/>
        </authorList>
    </citation>
    <scope>NUCLEOTIDE SEQUENCE [LARGE SCALE GENOMIC DNA]</scope>
    <source>
        <strain evidence="1">K-2018 MAG008</strain>
    </source>
</reference>
<evidence type="ECO:0000313" key="2">
    <source>
        <dbReference type="Proteomes" id="UP001160519"/>
    </source>
</evidence>
<accession>A0AA43TKL1</accession>
<dbReference type="Proteomes" id="UP001160519">
    <property type="component" value="Unassembled WGS sequence"/>
</dbReference>
<name>A0AA43TKL1_9GAMM</name>
<keyword evidence="2" id="KW-1185">Reference proteome</keyword>
<comment type="caution">
    <text evidence="1">The sequence shown here is derived from an EMBL/GenBank/DDBJ whole genome shotgun (WGS) entry which is preliminary data.</text>
</comment>
<organism evidence="1 2">
    <name type="scientific">Candidatus Methylobacter titanis</name>
    <dbReference type="NCBI Taxonomy" id="3053457"/>
    <lineage>
        <taxon>Bacteria</taxon>
        <taxon>Pseudomonadati</taxon>
        <taxon>Pseudomonadota</taxon>
        <taxon>Gammaproteobacteria</taxon>
        <taxon>Methylococcales</taxon>
        <taxon>Methylococcaceae</taxon>
        <taxon>Methylobacter</taxon>
    </lineage>
</organism>
<protein>
    <submittedName>
        <fullName evidence="1">Uncharacterized protein</fullName>
    </submittedName>
</protein>
<gene>
    <name evidence="1" type="ORF">PSU93_09425</name>
</gene>
<dbReference type="AlphaFoldDB" id="A0AA43TKL1"/>
<dbReference type="EMBL" id="JAQSDF010000027">
    <property type="protein sequence ID" value="MDI1231356.1"/>
    <property type="molecule type" value="Genomic_DNA"/>
</dbReference>